<dbReference type="Gene3D" id="3.30.300.20">
    <property type="match status" value="1"/>
</dbReference>
<dbReference type="EMBL" id="VFPD01000001">
    <property type="protein sequence ID" value="TQM21080.1"/>
    <property type="molecule type" value="Genomic_DNA"/>
</dbReference>
<dbReference type="RefSeq" id="WP_142015187.1">
    <property type="nucleotide sequence ID" value="NZ_VFPD01000001.1"/>
</dbReference>
<dbReference type="InterPro" id="IPR003718">
    <property type="entry name" value="OsmC/Ohr_fam"/>
</dbReference>
<dbReference type="Proteomes" id="UP000316437">
    <property type="component" value="Unassembled WGS sequence"/>
</dbReference>
<keyword evidence="2" id="KW-1185">Reference proteome</keyword>
<dbReference type="AlphaFoldDB" id="A0A543EHK9"/>
<evidence type="ECO:0000313" key="2">
    <source>
        <dbReference type="Proteomes" id="UP000316437"/>
    </source>
</evidence>
<organism evidence="1 2">
    <name type="scientific">Chryseobacterium aquifrigidense</name>
    <dbReference type="NCBI Taxonomy" id="558021"/>
    <lineage>
        <taxon>Bacteria</taxon>
        <taxon>Pseudomonadati</taxon>
        <taxon>Bacteroidota</taxon>
        <taxon>Flavobacteriia</taxon>
        <taxon>Flavobacteriales</taxon>
        <taxon>Weeksellaceae</taxon>
        <taxon>Chryseobacterium group</taxon>
        <taxon>Chryseobacterium</taxon>
    </lineage>
</organism>
<dbReference type="PANTHER" id="PTHR39624:SF2">
    <property type="entry name" value="OSMC-LIKE PROTEIN"/>
    <property type="match status" value="1"/>
</dbReference>
<dbReference type="Pfam" id="PF02566">
    <property type="entry name" value="OsmC"/>
    <property type="match status" value="1"/>
</dbReference>
<sequence length="133" mass="15164">MIPHLSLIRTINSSNFFSESTVRQFTIEADEPIANNGTNLAPSPLDLLNASLASCTSSFLRFHANKKEISIGKIEVKIKVRFDEENMLVFERSITFENTISDEDEQYLLEKTQHTPMTKIIMNTQKITTTILR</sequence>
<comment type="caution">
    <text evidence="1">The sequence shown here is derived from an EMBL/GenBank/DDBJ whole genome shotgun (WGS) entry which is preliminary data.</text>
</comment>
<dbReference type="InterPro" id="IPR036102">
    <property type="entry name" value="OsmC/Ohrsf"/>
</dbReference>
<protein>
    <submittedName>
        <fullName evidence="1">Putative redox protein</fullName>
    </submittedName>
</protein>
<accession>A0A543EHK9</accession>
<gene>
    <name evidence="1" type="ORF">FB551_0761</name>
</gene>
<proteinExistence type="predicted"/>
<dbReference type="PANTHER" id="PTHR39624">
    <property type="entry name" value="PROTEIN INVOLVED IN RIMO-MEDIATED BETA-METHYLTHIOLATION OF RIBOSOMAL PROTEIN S12 YCAO"/>
    <property type="match status" value="1"/>
</dbReference>
<name>A0A543EHK9_9FLAO</name>
<evidence type="ECO:0000313" key="1">
    <source>
        <dbReference type="EMBL" id="TQM21080.1"/>
    </source>
</evidence>
<dbReference type="InterPro" id="IPR015946">
    <property type="entry name" value="KH_dom-like_a/b"/>
</dbReference>
<dbReference type="SUPFAM" id="SSF82784">
    <property type="entry name" value="OsmC-like"/>
    <property type="match status" value="1"/>
</dbReference>
<reference evidence="1 2" key="1">
    <citation type="submission" date="2019-06" db="EMBL/GenBank/DDBJ databases">
        <title>Sorghum-associated microbial communities from plants grown in Nebraska, USA.</title>
        <authorList>
            <person name="Schachtman D."/>
        </authorList>
    </citation>
    <scope>NUCLEOTIDE SEQUENCE [LARGE SCALE GENOMIC DNA]</scope>
    <source>
        <strain evidence="1 2">110</strain>
    </source>
</reference>